<sequence>MPVACFICAWLAPAKLPFNFQNLILFAAVAGFIFAVAVIFWFFTERHTAKVKCLAENLIFRNVPR</sequence>
<organism evidence="2 3">
    <name type="scientific">Luteolibacter yonseiensis</name>
    <dbReference type="NCBI Taxonomy" id="1144680"/>
    <lineage>
        <taxon>Bacteria</taxon>
        <taxon>Pseudomonadati</taxon>
        <taxon>Verrucomicrobiota</taxon>
        <taxon>Verrucomicrobiia</taxon>
        <taxon>Verrucomicrobiales</taxon>
        <taxon>Verrucomicrobiaceae</taxon>
        <taxon>Luteolibacter</taxon>
    </lineage>
</organism>
<accession>A0A934V5W7</accession>
<comment type="caution">
    <text evidence="2">The sequence shown here is derived from an EMBL/GenBank/DDBJ whole genome shotgun (WGS) entry which is preliminary data.</text>
</comment>
<protein>
    <submittedName>
        <fullName evidence="2">Uncharacterized protein</fullName>
    </submittedName>
</protein>
<dbReference type="Proteomes" id="UP000600139">
    <property type="component" value="Unassembled WGS sequence"/>
</dbReference>
<dbReference type="RefSeq" id="WP_200349353.1">
    <property type="nucleotide sequence ID" value="NZ_BAABHZ010000010.1"/>
</dbReference>
<reference evidence="2" key="1">
    <citation type="submission" date="2021-01" db="EMBL/GenBank/DDBJ databases">
        <title>Modified the classification status of verrucomicrobia.</title>
        <authorList>
            <person name="Feng X."/>
        </authorList>
    </citation>
    <scope>NUCLEOTIDE SEQUENCE</scope>
    <source>
        <strain evidence="2">JCM 18052</strain>
    </source>
</reference>
<evidence type="ECO:0000256" key="1">
    <source>
        <dbReference type="SAM" id="Phobius"/>
    </source>
</evidence>
<keyword evidence="1" id="KW-0472">Membrane</keyword>
<proteinExistence type="predicted"/>
<evidence type="ECO:0000313" key="3">
    <source>
        <dbReference type="Proteomes" id="UP000600139"/>
    </source>
</evidence>
<name>A0A934V5W7_9BACT</name>
<dbReference type="AlphaFoldDB" id="A0A934V5W7"/>
<keyword evidence="1" id="KW-0812">Transmembrane</keyword>
<evidence type="ECO:0000313" key="2">
    <source>
        <dbReference type="EMBL" id="MBK1814387.1"/>
    </source>
</evidence>
<feature type="transmembrane region" description="Helical" evidence="1">
    <location>
        <begin position="24"/>
        <end position="43"/>
    </location>
</feature>
<keyword evidence="1" id="KW-1133">Transmembrane helix</keyword>
<keyword evidence="3" id="KW-1185">Reference proteome</keyword>
<dbReference type="EMBL" id="JAENIK010000004">
    <property type="protein sequence ID" value="MBK1814387.1"/>
    <property type="molecule type" value="Genomic_DNA"/>
</dbReference>
<gene>
    <name evidence="2" type="ORF">JIN84_02105</name>
</gene>